<keyword evidence="3" id="KW-1185">Reference proteome</keyword>
<protein>
    <submittedName>
        <fullName evidence="2">Uncharacterized protein</fullName>
    </submittedName>
</protein>
<reference evidence="2" key="1">
    <citation type="submission" date="2019-12" db="EMBL/GenBank/DDBJ databases">
        <authorList>
            <person name="Scholes J."/>
        </authorList>
    </citation>
    <scope>NUCLEOTIDE SEQUENCE</scope>
</reference>
<dbReference type="AlphaFoldDB" id="A0A9N7RLU7"/>
<accession>A0A9N7RLU7</accession>
<feature type="region of interest" description="Disordered" evidence="1">
    <location>
        <begin position="30"/>
        <end position="59"/>
    </location>
</feature>
<feature type="non-terminal residue" evidence="2">
    <location>
        <position position="59"/>
    </location>
</feature>
<dbReference type="Proteomes" id="UP001153555">
    <property type="component" value="Unassembled WGS sequence"/>
</dbReference>
<feature type="non-terminal residue" evidence="2">
    <location>
        <position position="1"/>
    </location>
</feature>
<evidence type="ECO:0000313" key="3">
    <source>
        <dbReference type="Proteomes" id="UP001153555"/>
    </source>
</evidence>
<name>A0A9N7RLU7_STRHE</name>
<evidence type="ECO:0000256" key="1">
    <source>
        <dbReference type="SAM" id="MobiDB-lite"/>
    </source>
</evidence>
<evidence type="ECO:0000313" key="2">
    <source>
        <dbReference type="EMBL" id="CAA0834833.1"/>
    </source>
</evidence>
<sequence length="59" mass="6666">EYAPAIFLQTRSPRSPCLYYQPLSTRWPNASRVPSSRMTAKRRAPHCPRSAINSCSGSR</sequence>
<organism evidence="2 3">
    <name type="scientific">Striga hermonthica</name>
    <name type="common">Purple witchweed</name>
    <name type="synonym">Buchnera hermonthica</name>
    <dbReference type="NCBI Taxonomy" id="68872"/>
    <lineage>
        <taxon>Eukaryota</taxon>
        <taxon>Viridiplantae</taxon>
        <taxon>Streptophyta</taxon>
        <taxon>Embryophyta</taxon>
        <taxon>Tracheophyta</taxon>
        <taxon>Spermatophyta</taxon>
        <taxon>Magnoliopsida</taxon>
        <taxon>eudicotyledons</taxon>
        <taxon>Gunneridae</taxon>
        <taxon>Pentapetalae</taxon>
        <taxon>asterids</taxon>
        <taxon>lamiids</taxon>
        <taxon>Lamiales</taxon>
        <taxon>Orobanchaceae</taxon>
        <taxon>Buchnereae</taxon>
        <taxon>Striga</taxon>
    </lineage>
</organism>
<gene>
    <name evidence="2" type="ORF">SHERM_02640</name>
</gene>
<comment type="caution">
    <text evidence="2">The sequence shown here is derived from an EMBL/GenBank/DDBJ whole genome shotgun (WGS) entry which is preliminary data.</text>
</comment>
<dbReference type="EMBL" id="CACSLK010028053">
    <property type="protein sequence ID" value="CAA0834833.1"/>
    <property type="molecule type" value="Genomic_DNA"/>
</dbReference>
<proteinExistence type="predicted"/>